<evidence type="ECO:0000256" key="11">
    <source>
        <dbReference type="ARBA" id="ARBA00023239"/>
    </source>
</evidence>
<keyword evidence="4" id="KW-0479">Metal-binding</keyword>
<dbReference type="CDD" id="cd08966">
    <property type="entry name" value="EcFpg-like_N"/>
    <property type="match status" value="1"/>
</dbReference>
<feature type="domain" description="FPG-type" evidence="16">
    <location>
        <begin position="220"/>
        <end position="257"/>
    </location>
</feature>
<dbReference type="Pfam" id="PF01149">
    <property type="entry name" value="Fapy_DNA_glyco"/>
    <property type="match status" value="1"/>
</dbReference>
<keyword evidence="6 15" id="KW-0863">Zinc-finger</keyword>
<dbReference type="InterPro" id="IPR012319">
    <property type="entry name" value="FPG_cat"/>
</dbReference>
<accession>A0A9W6R154</accession>
<evidence type="ECO:0000256" key="9">
    <source>
        <dbReference type="ARBA" id="ARBA00023125"/>
    </source>
</evidence>
<keyword evidence="9" id="KW-0238">DNA-binding</keyword>
<dbReference type="SUPFAM" id="SSF46946">
    <property type="entry name" value="S13-like H2TH domain"/>
    <property type="match status" value="1"/>
</dbReference>
<dbReference type="PROSITE" id="PS51068">
    <property type="entry name" value="FPG_CAT"/>
    <property type="match status" value="1"/>
</dbReference>
<keyword evidence="12" id="KW-0511">Multifunctional enzyme</keyword>
<dbReference type="SMART" id="SM00898">
    <property type="entry name" value="Fapy_DNA_glyco"/>
    <property type="match status" value="1"/>
</dbReference>
<evidence type="ECO:0000259" key="16">
    <source>
        <dbReference type="PROSITE" id="PS51066"/>
    </source>
</evidence>
<keyword evidence="10" id="KW-0234">DNA repair</keyword>
<sequence>MPELPDVESFRRVFASHAVGPPVRRVDVLDTGVLRDVTADRLSEALVGRRFTEPRRRGKLLLAPAGPLAVVLHFGMTGSLHWAGPGQDVHRHDRVVFAFPDGELRYRDMRKLQGLRLVEGTRGVDEVLTGVGPDATEMSRDRLGELLGGRRQVKATLTDQSVIAGIGNLLADEILWRARINPRTSGVHLGQDDLVRLDAAMSSVLRQSIEAGRVPTDKSWLTGRRDEPSGSCPRCGTTLVHERAGGRATTWCPRCQPR</sequence>
<dbReference type="InterPro" id="IPR000214">
    <property type="entry name" value="Znf_DNA_glyclase/AP_lyase"/>
</dbReference>
<dbReference type="SUPFAM" id="SSF57716">
    <property type="entry name" value="Glucocorticoid receptor-like (DNA-binding domain)"/>
    <property type="match status" value="1"/>
</dbReference>
<protein>
    <submittedName>
        <fullName evidence="18">Formamidopyrimidine-DNA glycosylase</fullName>
    </submittedName>
</protein>
<evidence type="ECO:0000256" key="15">
    <source>
        <dbReference type="PROSITE-ProRule" id="PRU00391"/>
    </source>
</evidence>
<evidence type="ECO:0000256" key="12">
    <source>
        <dbReference type="ARBA" id="ARBA00023268"/>
    </source>
</evidence>
<comment type="cofactor">
    <cofactor evidence="2">
        <name>Zn(2+)</name>
        <dbReference type="ChEBI" id="CHEBI:29105"/>
    </cofactor>
</comment>
<dbReference type="Pfam" id="PF06831">
    <property type="entry name" value="H2TH"/>
    <property type="match status" value="1"/>
</dbReference>
<keyword evidence="11" id="KW-0456">Lyase</keyword>
<dbReference type="Proteomes" id="UP001165136">
    <property type="component" value="Unassembled WGS sequence"/>
</dbReference>
<evidence type="ECO:0000256" key="5">
    <source>
        <dbReference type="ARBA" id="ARBA00022763"/>
    </source>
</evidence>
<dbReference type="InterPro" id="IPR035937">
    <property type="entry name" value="FPG_N"/>
</dbReference>
<dbReference type="SUPFAM" id="SSF81624">
    <property type="entry name" value="N-terminal domain of MutM-like DNA repair proteins"/>
    <property type="match status" value="1"/>
</dbReference>
<dbReference type="PANTHER" id="PTHR22993:SF9">
    <property type="entry name" value="FORMAMIDOPYRIMIDINE-DNA GLYCOSYLASE"/>
    <property type="match status" value="1"/>
</dbReference>
<dbReference type="Gene3D" id="1.10.8.50">
    <property type="match status" value="1"/>
</dbReference>
<dbReference type="GO" id="GO:0034039">
    <property type="term" value="F:8-oxo-7,8-dihydroguanine DNA N-glycosylase activity"/>
    <property type="evidence" value="ECO:0007669"/>
    <property type="project" value="TreeGrafter"/>
</dbReference>
<comment type="caution">
    <text evidence="18">The sequence shown here is derived from an EMBL/GenBank/DDBJ whole genome shotgun (WGS) entry which is preliminary data.</text>
</comment>
<dbReference type="PROSITE" id="PS51066">
    <property type="entry name" value="ZF_FPG_2"/>
    <property type="match status" value="1"/>
</dbReference>
<dbReference type="GO" id="GO:0006284">
    <property type="term" value="P:base-excision repair"/>
    <property type="evidence" value="ECO:0007669"/>
    <property type="project" value="InterPro"/>
</dbReference>
<feature type="domain" description="Formamidopyrimidine-DNA glycosylase catalytic" evidence="17">
    <location>
        <begin position="2"/>
        <end position="113"/>
    </location>
</feature>
<keyword evidence="19" id="KW-1185">Reference proteome</keyword>
<evidence type="ECO:0000259" key="17">
    <source>
        <dbReference type="PROSITE" id="PS51068"/>
    </source>
</evidence>
<dbReference type="GO" id="GO:0008270">
    <property type="term" value="F:zinc ion binding"/>
    <property type="evidence" value="ECO:0007669"/>
    <property type="project" value="UniProtKB-KW"/>
</dbReference>
<name>A0A9W6R154_9PSEU</name>
<keyword evidence="5" id="KW-0227">DNA damage</keyword>
<evidence type="ECO:0000256" key="6">
    <source>
        <dbReference type="ARBA" id="ARBA00022771"/>
    </source>
</evidence>
<keyword evidence="8" id="KW-0862">Zinc</keyword>
<dbReference type="InterPro" id="IPR010979">
    <property type="entry name" value="Ribosomal_uS13-like_H2TH"/>
</dbReference>
<proteinExistence type="inferred from homology"/>
<dbReference type="Gene3D" id="3.20.190.10">
    <property type="entry name" value="MutM-like, N-terminal"/>
    <property type="match status" value="1"/>
</dbReference>
<dbReference type="GO" id="GO:0140078">
    <property type="term" value="F:class I DNA-(apurinic or apyrimidinic site) endonuclease activity"/>
    <property type="evidence" value="ECO:0007669"/>
    <property type="project" value="UniProtKB-EC"/>
</dbReference>
<evidence type="ECO:0000256" key="10">
    <source>
        <dbReference type="ARBA" id="ARBA00023204"/>
    </source>
</evidence>
<dbReference type="PROSITE" id="PS01242">
    <property type="entry name" value="ZF_FPG_1"/>
    <property type="match status" value="1"/>
</dbReference>
<evidence type="ECO:0000256" key="3">
    <source>
        <dbReference type="ARBA" id="ARBA00009409"/>
    </source>
</evidence>
<dbReference type="EMBL" id="BSTI01000006">
    <property type="protein sequence ID" value="GLY66463.1"/>
    <property type="molecule type" value="Genomic_DNA"/>
</dbReference>
<dbReference type="InterPro" id="IPR015886">
    <property type="entry name" value="H2TH_FPG"/>
</dbReference>
<dbReference type="PANTHER" id="PTHR22993">
    <property type="entry name" value="FORMAMIDOPYRIMIDINE-DNA GLYCOSYLASE"/>
    <property type="match status" value="1"/>
</dbReference>
<evidence type="ECO:0000313" key="18">
    <source>
        <dbReference type="EMBL" id="GLY66463.1"/>
    </source>
</evidence>
<keyword evidence="7" id="KW-0378">Hydrolase</keyword>
<keyword evidence="13" id="KW-0326">Glycosidase</keyword>
<comment type="catalytic activity">
    <reaction evidence="14">
        <text>2'-deoxyribonucleotide-(2'-deoxyribose 5'-phosphate)-2'-deoxyribonucleotide-DNA = a 3'-end 2'-deoxyribonucleotide-(2,3-dehydro-2,3-deoxyribose 5'-phosphate)-DNA + a 5'-end 5'-phospho-2'-deoxyribonucleoside-DNA + H(+)</text>
        <dbReference type="Rhea" id="RHEA:66592"/>
        <dbReference type="Rhea" id="RHEA-COMP:13180"/>
        <dbReference type="Rhea" id="RHEA-COMP:16897"/>
        <dbReference type="Rhea" id="RHEA-COMP:17067"/>
        <dbReference type="ChEBI" id="CHEBI:15378"/>
        <dbReference type="ChEBI" id="CHEBI:136412"/>
        <dbReference type="ChEBI" id="CHEBI:157695"/>
        <dbReference type="ChEBI" id="CHEBI:167181"/>
        <dbReference type="EC" id="4.2.99.18"/>
    </reaction>
</comment>
<gene>
    <name evidence="18" type="primary">mutM</name>
    <name evidence="18" type="ORF">Atai01_30820</name>
</gene>
<comment type="similarity">
    <text evidence="3">Belongs to the FPG family.</text>
</comment>
<evidence type="ECO:0000256" key="13">
    <source>
        <dbReference type="ARBA" id="ARBA00023295"/>
    </source>
</evidence>
<reference evidence="18" key="1">
    <citation type="submission" date="2023-03" db="EMBL/GenBank/DDBJ databases">
        <title>Amycolatopsis taiwanensis NBRC 103393.</title>
        <authorList>
            <person name="Ichikawa N."/>
            <person name="Sato H."/>
            <person name="Tonouchi N."/>
        </authorList>
    </citation>
    <scope>NUCLEOTIDE SEQUENCE</scope>
    <source>
        <strain evidence="18">NBRC 103393</strain>
    </source>
</reference>
<dbReference type="Pfam" id="PF06827">
    <property type="entry name" value="zf-FPG_IleRS"/>
    <property type="match status" value="1"/>
</dbReference>
<comment type="catalytic activity">
    <reaction evidence="1">
        <text>Hydrolysis of DNA containing ring-opened 7-methylguanine residues, releasing 2,6-diamino-4-hydroxy-5-(N-methyl)formamidopyrimidine.</text>
        <dbReference type="EC" id="3.2.2.23"/>
    </reaction>
</comment>
<evidence type="ECO:0000256" key="1">
    <source>
        <dbReference type="ARBA" id="ARBA00001668"/>
    </source>
</evidence>
<dbReference type="InterPro" id="IPR010663">
    <property type="entry name" value="Znf_FPG/IleRS"/>
</dbReference>
<organism evidence="18 19">
    <name type="scientific">Amycolatopsis taiwanensis</name>
    <dbReference type="NCBI Taxonomy" id="342230"/>
    <lineage>
        <taxon>Bacteria</taxon>
        <taxon>Bacillati</taxon>
        <taxon>Actinomycetota</taxon>
        <taxon>Actinomycetes</taxon>
        <taxon>Pseudonocardiales</taxon>
        <taxon>Pseudonocardiaceae</taxon>
        <taxon>Amycolatopsis</taxon>
    </lineage>
</organism>
<evidence type="ECO:0000256" key="7">
    <source>
        <dbReference type="ARBA" id="ARBA00022801"/>
    </source>
</evidence>
<dbReference type="GO" id="GO:0003684">
    <property type="term" value="F:damaged DNA binding"/>
    <property type="evidence" value="ECO:0007669"/>
    <property type="project" value="InterPro"/>
</dbReference>
<evidence type="ECO:0000256" key="2">
    <source>
        <dbReference type="ARBA" id="ARBA00001947"/>
    </source>
</evidence>
<dbReference type="AlphaFoldDB" id="A0A9W6R154"/>
<evidence type="ECO:0000256" key="8">
    <source>
        <dbReference type="ARBA" id="ARBA00022833"/>
    </source>
</evidence>
<evidence type="ECO:0000313" key="19">
    <source>
        <dbReference type="Proteomes" id="UP001165136"/>
    </source>
</evidence>
<dbReference type="SMART" id="SM01232">
    <property type="entry name" value="H2TH"/>
    <property type="match status" value="1"/>
</dbReference>
<dbReference type="RefSeq" id="WP_285487257.1">
    <property type="nucleotide sequence ID" value="NZ_BSTI01000006.1"/>
</dbReference>
<evidence type="ECO:0000256" key="4">
    <source>
        <dbReference type="ARBA" id="ARBA00022723"/>
    </source>
</evidence>
<dbReference type="InterPro" id="IPR015887">
    <property type="entry name" value="DNA_glyclase_Znf_dom_DNA_BS"/>
</dbReference>
<evidence type="ECO:0000256" key="14">
    <source>
        <dbReference type="ARBA" id="ARBA00044632"/>
    </source>
</evidence>